<dbReference type="SUPFAM" id="SSF51197">
    <property type="entry name" value="Clavaminate synthase-like"/>
    <property type="match status" value="1"/>
</dbReference>
<evidence type="ECO:0000256" key="4">
    <source>
        <dbReference type="ARBA" id="ARBA00023002"/>
    </source>
</evidence>
<protein>
    <submittedName>
        <fullName evidence="7">AraC family ligand binding domain-containing protein</fullName>
    </submittedName>
</protein>
<dbReference type="Proteomes" id="UP001165524">
    <property type="component" value="Unassembled WGS sequence"/>
</dbReference>
<dbReference type="PANTHER" id="PTHR13096">
    <property type="entry name" value="MINA53 MYC INDUCED NUCLEAR ANTIGEN"/>
    <property type="match status" value="1"/>
</dbReference>
<feature type="domain" description="JmjC" evidence="6">
    <location>
        <begin position="98"/>
        <end position="227"/>
    </location>
</feature>
<dbReference type="SMART" id="SM00558">
    <property type="entry name" value="JmjC"/>
    <property type="match status" value="1"/>
</dbReference>
<keyword evidence="5" id="KW-0408">Iron</keyword>
<dbReference type="PROSITE" id="PS51184">
    <property type="entry name" value="JMJC"/>
    <property type="match status" value="1"/>
</dbReference>
<dbReference type="PANTHER" id="PTHR13096:SF8">
    <property type="entry name" value="RIBOSOMAL OXYGENASE 1"/>
    <property type="match status" value="1"/>
</dbReference>
<sequence length="381" mass="41976">MTDLPHFTLPLPAEAFLRDYWQQKPLLARGAAGGLTRPDPDTLAGLALEECVESRIIEGAGSGPWSVRHGPFSEADFQALPEQDWTLLVQSVDHCLTDVSLLLDSFTFLPGWRLEDVMISYAVRGGSVGPHFDQYDVFLIQASGQRRWKIGPHCDEQTALQPHDSLKLLADMPVLEEHLLGPGDVLYIPPGVAHYGVAEDDDCVTWSVGFRAPHLGEVLARITDEALADMPEQLFQDIGRTVTSEPGRLDETDAKRLCEQALALITSKATQQAIGQLLSEPRVSALDFEVDSGHIRGAAPHASLVRHGSTRLVMDATGLWINGEHWPLSLETMPLGTYLASRRLYSAATLHPLLDTNGRALLHEWIEQGYFVALREPFDGQ</sequence>
<keyword evidence="8" id="KW-1185">Reference proteome</keyword>
<dbReference type="Gene3D" id="3.40.366.30">
    <property type="entry name" value="50S ribosomal protein L16 arginine hydroxylase, Chain A, Domain 2"/>
    <property type="match status" value="1"/>
</dbReference>
<organism evidence="7 8">
    <name type="scientific">Alcanivorax quisquiliarum</name>
    <dbReference type="NCBI Taxonomy" id="2933565"/>
    <lineage>
        <taxon>Bacteria</taxon>
        <taxon>Pseudomonadati</taxon>
        <taxon>Pseudomonadota</taxon>
        <taxon>Gammaproteobacteria</taxon>
        <taxon>Oceanospirillales</taxon>
        <taxon>Alcanivoracaceae</taxon>
        <taxon>Alcanivorax</taxon>
    </lineage>
</organism>
<dbReference type="Pfam" id="PF08007">
    <property type="entry name" value="JmjC_2"/>
    <property type="match status" value="1"/>
</dbReference>
<accession>A0ABT0E3D9</accession>
<dbReference type="InterPro" id="IPR003347">
    <property type="entry name" value="JmjC_dom"/>
</dbReference>
<evidence type="ECO:0000256" key="5">
    <source>
        <dbReference type="ARBA" id="ARBA00023004"/>
    </source>
</evidence>
<dbReference type="InterPro" id="IPR039994">
    <property type="entry name" value="NO66-like"/>
</dbReference>
<evidence type="ECO:0000256" key="1">
    <source>
        <dbReference type="ARBA" id="ARBA00001954"/>
    </source>
</evidence>
<keyword evidence="4" id="KW-0560">Oxidoreductase</keyword>
<dbReference type="Gene3D" id="2.60.120.650">
    <property type="entry name" value="Cupin"/>
    <property type="match status" value="1"/>
</dbReference>
<keyword evidence="2" id="KW-0479">Metal-binding</keyword>
<evidence type="ECO:0000259" key="6">
    <source>
        <dbReference type="PROSITE" id="PS51184"/>
    </source>
</evidence>
<evidence type="ECO:0000256" key="3">
    <source>
        <dbReference type="ARBA" id="ARBA00022964"/>
    </source>
</evidence>
<keyword evidence="3" id="KW-0223">Dioxygenase</keyword>
<evidence type="ECO:0000313" key="8">
    <source>
        <dbReference type="Proteomes" id="UP001165524"/>
    </source>
</evidence>
<evidence type="ECO:0000256" key="2">
    <source>
        <dbReference type="ARBA" id="ARBA00022723"/>
    </source>
</evidence>
<reference evidence="7" key="1">
    <citation type="submission" date="2022-04" db="EMBL/GenBank/DDBJ databases">
        <title>Alcanivorax sp. CY1518 draft genome sequence.</title>
        <authorList>
            <person name="Zhao G."/>
            <person name="An M."/>
        </authorList>
    </citation>
    <scope>NUCLEOTIDE SEQUENCE</scope>
    <source>
        <strain evidence="7">CY1518</strain>
    </source>
</reference>
<dbReference type="Pfam" id="PF20514">
    <property type="entry name" value="WHD_ROXA"/>
    <property type="match status" value="1"/>
</dbReference>
<gene>
    <name evidence="7" type="ORF">MU846_00990</name>
</gene>
<comment type="cofactor">
    <cofactor evidence="1">
        <name>Fe(2+)</name>
        <dbReference type="ChEBI" id="CHEBI:29033"/>
    </cofactor>
</comment>
<name>A0ABT0E3D9_9GAMM</name>
<proteinExistence type="predicted"/>
<evidence type="ECO:0000313" key="7">
    <source>
        <dbReference type="EMBL" id="MCK0536283.1"/>
    </source>
</evidence>
<dbReference type="RefSeq" id="WP_246947359.1">
    <property type="nucleotide sequence ID" value="NZ_JALKII010000001.1"/>
</dbReference>
<comment type="caution">
    <text evidence="7">The sequence shown here is derived from an EMBL/GenBank/DDBJ whole genome shotgun (WGS) entry which is preliminary data.</text>
</comment>
<dbReference type="EMBL" id="JALKII010000001">
    <property type="protein sequence ID" value="MCK0536283.1"/>
    <property type="molecule type" value="Genomic_DNA"/>
</dbReference>
<dbReference type="InterPro" id="IPR046799">
    <property type="entry name" value="ROXA-like_wH"/>
</dbReference>